<gene>
    <name evidence="2" type="ORF">OSB04_031098</name>
</gene>
<dbReference type="AlphaFoldDB" id="A0AA38S8V7"/>
<feature type="region of interest" description="Disordered" evidence="1">
    <location>
        <begin position="82"/>
        <end position="110"/>
    </location>
</feature>
<dbReference type="Proteomes" id="UP001172457">
    <property type="component" value="Chromosome 8"/>
</dbReference>
<evidence type="ECO:0000256" key="1">
    <source>
        <dbReference type="SAM" id="MobiDB-lite"/>
    </source>
</evidence>
<organism evidence="2 3">
    <name type="scientific">Centaurea solstitialis</name>
    <name type="common">yellow star-thistle</name>
    <dbReference type="NCBI Taxonomy" id="347529"/>
    <lineage>
        <taxon>Eukaryota</taxon>
        <taxon>Viridiplantae</taxon>
        <taxon>Streptophyta</taxon>
        <taxon>Embryophyta</taxon>
        <taxon>Tracheophyta</taxon>
        <taxon>Spermatophyta</taxon>
        <taxon>Magnoliopsida</taxon>
        <taxon>eudicotyledons</taxon>
        <taxon>Gunneridae</taxon>
        <taxon>Pentapetalae</taxon>
        <taxon>asterids</taxon>
        <taxon>campanulids</taxon>
        <taxon>Asterales</taxon>
        <taxon>Asteraceae</taxon>
        <taxon>Carduoideae</taxon>
        <taxon>Cardueae</taxon>
        <taxon>Centaureinae</taxon>
        <taxon>Centaurea</taxon>
    </lineage>
</organism>
<reference evidence="2" key="1">
    <citation type="submission" date="2023-03" db="EMBL/GenBank/DDBJ databases">
        <title>Chromosome-scale reference genome and RAD-based genetic map of yellow starthistle (Centaurea solstitialis) reveal putative structural variation and QTLs associated with invader traits.</title>
        <authorList>
            <person name="Reatini B."/>
            <person name="Cang F.A."/>
            <person name="Jiang Q."/>
            <person name="Mckibben M.T.W."/>
            <person name="Barker M.S."/>
            <person name="Rieseberg L.H."/>
            <person name="Dlugosch K.M."/>
        </authorList>
    </citation>
    <scope>NUCLEOTIDE SEQUENCE</scope>
    <source>
        <strain evidence="2">CAN-66</strain>
        <tissue evidence="2">Leaf</tissue>
    </source>
</reference>
<accession>A0AA38S8V7</accession>
<evidence type="ECO:0000313" key="2">
    <source>
        <dbReference type="EMBL" id="KAJ9538365.1"/>
    </source>
</evidence>
<comment type="caution">
    <text evidence="2">The sequence shown here is derived from an EMBL/GenBank/DDBJ whole genome shotgun (WGS) entry which is preliminary data.</text>
</comment>
<keyword evidence="3" id="KW-1185">Reference proteome</keyword>
<evidence type="ECO:0000313" key="3">
    <source>
        <dbReference type="Proteomes" id="UP001172457"/>
    </source>
</evidence>
<proteinExistence type="predicted"/>
<dbReference type="EMBL" id="JARYMX010000008">
    <property type="protein sequence ID" value="KAJ9538365.1"/>
    <property type="molecule type" value="Genomic_DNA"/>
</dbReference>
<protein>
    <submittedName>
        <fullName evidence="2">Uncharacterized protein</fullName>
    </submittedName>
</protein>
<sequence length="364" mass="40781">MASWRLIFIISLESFKDGSFEHQLKSTMTYLKLLWRPLTSIDGTAVGVGLIDSLDQIAKHVESWGVSPLEAIEKIPRPTAQFNLSSENRRKNSRKIVGNPSESSRTKDPIIDEKTPKNYLQLNLNVPNNVRRGVAAMPSLKPWKPRRGYGVFQGVNYGGKSLMSYDSEQTAITEFRLQITSMLFLSSAISSTSLMEEVFTSVDRISRLQNRLVSLLILILIYKVKLQHNLDANRNRSVAEGKSVIKYSSDIANDLFVIFEQAAELGVESNGVGHQRSNLSRVCSTSFTPERLTVIQVLPGLFFLPLDRRRWIPEMAAPCFRRCNRSLHQSSSAFTSPVCISAFLLKTFRTAFCARIGSALISAS</sequence>
<name>A0AA38S8V7_9ASTR</name>